<feature type="region of interest" description="Disordered" evidence="12">
    <location>
        <begin position="30"/>
        <end position="114"/>
    </location>
</feature>
<dbReference type="STRING" id="427683.A5481_28270"/>
<dbReference type="InterPro" id="IPR005273">
    <property type="entry name" value="Ura-DNA_glyco_family4"/>
</dbReference>
<evidence type="ECO:0000259" key="13">
    <source>
        <dbReference type="SMART" id="SM00986"/>
    </source>
</evidence>
<gene>
    <name evidence="14" type="ORF">A5481_28270</name>
</gene>
<dbReference type="InterPro" id="IPR036895">
    <property type="entry name" value="Uracil-DNA_glycosylase-like_sf"/>
</dbReference>
<dbReference type="EC" id="3.2.2.27" evidence="3"/>
<comment type="catalytic activity">
    <reaction evidence="1">
        <text>Hydrolyzes single-stranded DNA or mismatched double-stranded DNA and polynucleotides, releasing free uracil.</text>
        <dbReference type="EC" id="3.2.2.27"/>
    </reaction>
</comment>
<dbReference type="SUPFAM" id="SSF52141">
    <property type="entry name" value="Uracil-DNA glycosylase-like"/>
    <property type="match status" value="1"/>
</dbReference>
<evidence type="ECO:0000256" key="12">
    <source>
        <dbReference type="SAM" id="MobiDB-lite"/>
    </source>
</evidence>
<dbReference type="PANTHER" id="PTHR33693:SF1">
    <property type="entry name" value="TYPE-4 URACIL-DNA GLYCOSYLASE"/>
    <property type="match status" value="1"/>
</dbReference>
<feature type="compositionally biased region" description="Basic and acidic residues" evidence="12">
    <location>
        <begin position="77"/>
        <end position="95"/>
    </location>
</feature>
<dbReference type="SMART" id="SM00986">
    <property type="entry name" value="UDG"/>
    <property type="match status" value="1"/>
</dbReference>
<proteinExistence type="inferred from homology"/>
<evidence type="ECO:0000256" key="3">
    <source>
        <dbReference type="ARBA" id="ARBA00012030"/>
    </source>
</evidence>
<dbReference type="GO" id="GO:0046872">
    <property type="term" value="F:metal ion binding"/>
    <property type="evidence" value="ECO:0007669"/>
    <property type="project" value="UniProtKB-KW"/>
</dbReference>
<evidence type="ECO:0000313" key="14">
    <source>
        <dbReference type="EMBL" id="OAS16572.1"/>
    </source>
</evidence>
<dbReference type="GO" id="GO:0051539">
    <property type="term" value="F:4 iron, 4 sulfur cluster binding"/>
    <property type="evidence" value="ECO:0007669"/>
    <property type="project" value="UniProtKB-KW"/>
</dbReference>
<feature type="domain" description="Uracil-DNA glycosylase-like" evidence="13">
    <location>
        <begin position="151"/>
        <end position="301"/>
    </location>
</feature>
<evidence type="ECO:0000256" key="9">
    <source>
        <dbReference type="ARBA" id="ARBA00023004"/>
    </source>
</evidence>
<dbReference type="AlphaFoldDB" id="A0A179RZE8"/>
<accession>A0A179RZE8</accession>
<dbReference type="OrthoDB" id="5290748at2"/>
<keyword evidence="5" id="KW-0004">4Fe-4S</keyword>
<reference evidence="14 15" key="1">
    <citation type="submission" date="2016-04" db="EMBL/GenBank/DDBJ databases">
        <authorList>
            <person name="Evans L.H."/>
            <person name="Alamgir A."/>
            <person name="Owens N."/>
            <person name="Weber N.D."/>
            <person name="Virtaneva K."/>
            <person name="Barbian K."/>
            <person name="Babar A."/>
            <person name="Rosenke K."/>
        </authorList>
    </citation>
    <scope>NUCLEOTIDE SEQUENCE [LARGE SCALE GENOMIC DNA]</scope>
    <source>
        <strain evidence="14 15">PMB02</strain>
    </source>
</reference>
<dbReference type="PANTHER" id="PTHR33693">
    <property type="entry name" value="TYPE-5 URACIL-DNA GLYCOSYLASE"/>
    <property type="match status" value="1"/>
</dbReference>
<sequence>MAPDAPDSRDLLSFLDFHVAAGVDAVLDETPHDRFAEPEAPRRAARQEAARQDAADPEAPPRRAEPEPIRAASPPRDPLRQEVPPREIPHQEIPRAEAPSTYGRSAAAAPGEAAGDARELAATAASLEELEGLLARFESCALRFTAKNLVFADGNPQARVMFVGEAPGADEDRVGKPFMGRSGQLLDRMMAAVGLDRTNAYVGNVVPWRPPGNRNPTPQELATCKPFIERQIALADPDILVCLGGVATQALAGTKDGILKSRGRWYPYRTAKREIRLLATLHPAYLLRQPLQKRLAWRDFRALRAALDEGGA</sequence>
<dbReference type="Pfam" id="PF03167">
    <property type="entry name" value="UDG"/>
    <property type="match status" value="1"/>
</dbReference>
<evidence type="ECO:0000256" key="10">
    <source>
        <dbReference type="ARBA" id="ARBA00023014"/>
    </source>
</evidence>
<evidence type="ECO:0000256" key="6">
    <source>
        <dbReference type="ARBA" id="ARBA00022723"/>
    </source>
</evidence>
<evidence type="ECO:0000256" key="5">
    <source>
        <dbReference type="ARBA" id="ARBA00022485"/>
    </source>
</evidence>
<keyword evidence="10" id="KW-0411">Iron-sulfur</keyword>
<evidence type="ECO:0000256" key="7">
    <source>
        <dbReference type="ARBA" id="ARBA00022763"/>
    </source>
</evidence>
<dbReference type="EMBL" id="LWHQ01000073">
    <property type="protein sequence ID" value="OAS16572.1"/>
    <property type="molecule type" value="Genomic_DNA"/>
</dbReference>
<dbReference type="InterPro" id="IPR051536">
    <property type="entry name" value="UDG_Type-4/5"/>
</dbReference>
<dbReference type="InterPro" id="IPR005122">
    <property type="entry name" value="Uracil-DNA_glycosylase-like"/>
</dbReference>
<evidence type="ECO:0000256" key="4">
    <source>
        <dbReference type="ARBA" id="ARBA00019403"/>
    </source>
</evidence>
<dbReference type="CDD" id="cd10030">
    <property type="entry name" value="UDG-F4_TTUDGA_SPO1dp_like"/>
    <property type="match status" value="1"/>
</dbReference>
<evidence type="ECO:0000256" key="1">
    <source>
        <dbReference type="ARBA" id="ARBA00001400"/>
    </source>
</evidence>
<evidence type="ECO:0000256" key="11">
    <source>
        <dbReference type="ARBA" id="ARBA00023204"/>
    </source>
</evidence>
<comment type="caution">
    <text evidence="14">The sequence shown here is derived from an EMBL/GenBank/DDBJ whole genome shotgun (WGS) entry which is preliminary data.</text>
</comment>
<dbReference type="SMART" id="SM00987">
    <property type="entry name" value="UreE_C"/>
    <property type="match status" value="1"/>
</dbReference>
<name>A0A179RZE8_9HYPH</name>
<keyword evidence="6" id="KW-0479">Metal-binding</keyword>
<keyword evidence="9" id="KW-0408">Iron</keyword>
<dbReference type="NCBIfam" id="TIGR00758">
    <property type="entry name" value="UDG_fam4"/>
    <property type="match status" value="1"/>
</dbReference>
<comment type="similarity">
    <text evidence="2">Belongs to the uracil-DNA glycosylase (UDG) superfamily. Type 4 (UDGa) family.</text>
</comment>
<dbReference type="RefSeq" id="WP_048434351.1">
    <property type="nucleotide sequence ID" value="NZ_LWHQ01000073.1"/>
</dbReference>
<dbReference type="GO" id="GO:0006281">
    <property type="term" value="P:DNA repair"/>
    <property type="evidence" value="ECO:0007669"/>
    <property type="project" value="UniProtKB-KW"/>
</dbReference>
<protein>
    <recommendedName>
        <fullName evidence="4">Type-4 uracil-DNA glycosylase</fullName>
        <ecNumber evidence="3">3.2.2.27</ecNumber>
    </recommendedName>
</protein>
<evidence type="ECO:0000256" key="2">
    <source>
        <dbReference type="ARBA" id="ARBA00006521"/>
    </source>
</evidence>
<organism evidence="14 15">
    <name type="scientific">Methylobacterium platani</name>
    <dbReference type="NCBI Taxonomy" id="427683"/>
    <lineage>
        <taxon>Bacteria</taxon>
        <taxon>Pseudomonadati</taxon>
        <taxon>Pseudomonadota</taxon>
        <taxon>Alphaproteobacteria</taxon>
        <taxon>Hyphomicrobiales</taxon>
        <taxon>Methylobacteriaceae</taxon>
        <taxon>Methylobacterium</taxon>
    </lineage>
</organism>
<evidence type="ECO:0000256" key="8">
    <source>
        <dbReference type="ARBA" id="ARBA00022801"/>
    </source>
</evidence>
<feature type="compositionally biased region" description="Basic and acidic residues" evidence="12">
    <location>
        <begin position="30"/>
        <end position="68"/>
    </location>
</feature>
<dbReference type="Gene3D" id="3.40.470.10">
    <property type="entry name" value="Uracil-DNA glycosylase-like domain"/>
    <property type="match status" value="1"/>
</dbReference>
<evidence type="ECO:0000313" key="15">
    <source>
        <dbReference type="Proteomes" id="UP000078316"/>
    </source>
</evidence>
<dbReference type="GO" id="GO:0004844">
    <property type="term" value="F:uracil DNA N-glycosylase activity"/>
    <property type="evidence" value="ECO:0007669"/>
    <property type="project" value="UniProtKB-EC"/>
</dbReference>
<keyword evidence="11" id="KW-0234">DNA repair</keyword>
<keyword evidence="8" id="KW-0378">Hydrolase</keyword>
<keyword evidence="7" id="KW-0227">DNA damage</keyword>
<dbReference type="Proteomes" id="UP000078316">
    <property type="component" value="Unassembled WGS sequence"/>
</dbReference>